<dbReference type="RefSeq" id="WP_311366599.1">
    <property type="nucleotide sequence ID" value="NZ_JAVRIC010000039.1"/>
</dbReference>
<evidence type="ECO:0000313" key="3">
    <source>
        <dbReference type="EMBL" id="MDT0499190.1"/>
    </source>
</evidence>
<accession>A0ABU2WMU0</accession>
<proteinExistence type="predicted"/>
<evidence type="ECO:0000256" key="1">
    <source>
        <dbReference type="SAM" id="Coils"/>
    </source>
</evidence>
<feature type="coiled-coil region" evidence="1">
    <location>
        <begin position="102"/>
        <end position="140"/>
    </location>
</feature>
<keyword evidence="4" id="KW-1185">Reference proteome</keyword>
<sequence>MKTEESFNAKSGAAALPPALRTHRPAIVVEPARPAAPTGEEDLAKVHDVAEQERIRDQAATTRVLTGNAEAHEDTMAGGRRASMPVRMVAAQMSDSPAARKKREEQAALARAMRELNEWIAELDELIRILESKRDAARADAQAYFDMAHDAEDLRDSLDDGISADERKRLEALFGKDRLEGKSDQEIKEMMDLYIQEQYGNAYGKENEANEYQNEINEVNEIREEAERERDRFEARAQRAHTPEEEDALAEEVETYTRQSGERLDAIEASRIGITSEAVDAGIKQGARETSRESIAEAEAKDLNGEFTLPPPVPT</sequence>
<evidence type="ECO:0000313" key="4">
    <source>
        <dbReference type="Proteomes" id="UP001254608"/>
    </source>
</evidence>
<feature type="coiled-coil region" evidence="1">
    <location>
        <begin position="202"/>
        <end position="236"/>
    </location>
</feature>
<protein>
    <submittedName>
        <fullName evidence="3">Uncharacterized protein</fullName>
    </submittedName>
</protein>
<name>A0ABU2WMU0_9GAMM</name>
<dbReference type="EMBL" id="JAVRIC010000039">
    <property type="protein sequence ID" value="MDT0499190.1"/>
    <property type="molecule type" value="Genomic_DNA"/>
</dbReference>
<organism evidence="3 4">
    <name type="scientific">Banduia mediterranea</name>
    <dbReference type="NCBI Taxonomy" id="3075609"/>
    <lineage>
        <taxon>Bacteria</taxon>
        <taxon>Pseudomonadati</taxon>
        <taxon>Pseudomonadota</taxon>
        <taxon>Gammaproteobacteria</taxon>
        <taxon>Nevskiales</taxon>
        <taxon>Algiphilaceae</taxon>
        <taxon>Banduia</taxon>
    </lineage>
</organism>
<comment type="caution">
    <text evidence="3">The sequence shown here is derived from an EMBL/GenBank/DDBJ whole genome shotgun (WGS) entry which is preliminary data.</text>
</comment>
<evidence type="ECO:0000256" key="2">
    <source>
        <dbReference type="SAM" id="MobiDB-lite"/>
    </source>
</evidence>
<keyword evidence="1" id="KW-0175">Coiled coil</keyword>
<feature type="region of interest" description="Disordered" evidence="2">
    <location>
        <begin position="1"/>
        <end position="22"/>
    </location>
</feature>
<reference evidence="3 4" key="1">
    <citation type="submission" date="2023-09" db="EMBL/GenBank/DDBJ databases">
        <authorList>
            <person name="Rey-Velasco X."/>
        </authorList>
    </citation>
    <scope>NUCLEOTIDE SEQUENCE [LARGE SCALE GENOMIC DNA]</scope>
    <source>
        <strain evidence="3 4">W345</strain>
    </source>
</reference>
<gene>
    <name evidence="3" type="ORF">RM530_17745</name>
</gene>
<dbReference type="Proteomes" id="UP001254608">
    <property type="component" value="Unassembled WGS sequence"/>
</dbReference>